<dbReference type="Ensembl" id="ENSBGRT00000029552.1">
    <property type="protein sequence ID" value="ENSBGRP00000025601.1"/>
    <property type="gene ID" value="ENSBGRG00000016012.1"/>
</dbReference>
<keyword evidence="2" id="KW-0808">Transferase</keyword>
<evidence type="ECO:0000256" key="4">
    <source>
        <dbReference type="ARBA" id="ARBA00023098"/>
    </source>
</evidence>
<dbReference type="GO" id="GO:0016410">
    <property type="term" value="F:N-acyltransferase activity"/>
    <property type="evidence" value="ECO:0007669"/>
    <property type="project" value="TreeGrafter"/>
</dbReference>
<name>A0A8B9XQL7_BOSMU</name>
<dbReference type="GeneTree" id="ENSGT00940000154853"/>
<dbReference type="GO" id="GO:0004623">
    <property type="term" value="F:phospholipase A2 activity"/>
    <property type="evidence" value="ECO:0007669"/>
    <property type="project" value="TreeGrafter"/>
</dbReference>
<keyword evidence="7" id="KW-1185">Reference proteome</keyword>
<dbReference type="Gene3D" id="3.90.1720.10">
    <property type="entry name" value="endopeptidase domain like (from Nostoc punctiforme)"/>
    <property type="match status" value="1"/>
</dbReference>
<accession>A0A8B9XQL7</accession>
<protein>
    <recommendedName>
        <fullName evidence="5">LRAT domain-containing protein</fullName>
    </recommendedName>
</protein>
<evidence type="ECO:0000313" key="6">
    <source>
        <dbReference type="Ensembl" id="ENSBGRP00000025601.1"/>
    </source>
</evidence>
<comment type="similarity">
    <text evidence="1">Belongs to the H-rev107 family.</text>
</comment>
<dbReference type="AlphaFoldDB" id="A0A8B9XQL7"/>
<feature type="domain" description="LRAT" evidence="5">
    <location>
        <begin position="13"/>
        <end position="115"/>
    </location>
</feature>
<dbReference type="GO" id="GO:0070292">
    <property type="term" value="P:N-acylphosphatidylethanolamine metabolic process"/>
    <property type="evidence" value="ECO:0007669"/>
    <property type="project" value="TreeGrafter"/>
</dbReference>
<dbReference type="PANTHER" id="PTHR13943:SF31">
    <property type="entry name" value="PHOSPHOLIPASE A AND ACYLTRANSFERASE 3"/>
    <property type="match status" value="1"/>
</dbReference>
<dbReference type="Pfam" id="PF04970">
    <property type="entry name" value="LRAT"/>
    <property type="match status" value="1"/>
</dbReference>
<evidence type="ECO:0000256" key="2">
    <source>
        <dbReference type="ARBA" id="ARBA00022679"/>
    </source>
</evidence>
<dbReference type="GO" id="GO:0005737">
    <property type="term" value="C:cytoplasm"/>
    <property type="evidence" value="ECO:0007669"/>
    <property type="project" value="TreeGrafter"/>
</dbReference>
<reference evidence="6" key="3">
    <citation type="submission" date="2025-09" db="UniProtKB">
        <authorList>
            <consortium name="Ensembl"/>
        </authorList>
    </citation>
    <scope>IDENTIFICATION</scope>
</reference>
<keyword evidence="3" id="KW-0378">Hydrolase</keyword>
<dbReference type="PROSITE" id="PS51934">
    <property type="entry name" value="LRAT"/>
    <property type="match status" value="1"/>
</dbReference>
<dbReference type="InterPro" id="IPR007053">
    <property type="entry name" value="LRAT_dom"/>
</dbReference>
<proteinExistence type="inferred from homology"/>
<dbReference type="Proteomes" id="UP000694520">
    <property type="component" value="Chromosome 29"/>
</dbReference>
<organism evidence="6 7">
    <name type="scientific">Bos mutus grunniens</name>
    <name type="common">Wild yak</name>
    <name type="synonym">Bos grunniens</name>
    <dbReference type="NCBI Taxonomy" id="30521"/>
    <lineage>
        <taxon>Eukaryota</taxon>
        <taxon>Metazoa</taxon>
        <taxon>Chordata</taxon>
        <taxon>Craniata</taxon>
        <taxon>Vertebrata</taxon>
        <taxon>Euteleostomi</taxon>
        <taxon>Mammalia</taxon>
        <taxon>Eutheria</taxon>
        <taxon>Laurasiatheria</taxon>
        <taxon>Artiodactyla</taxon>
        <taxon>Ruminantia</taxon>
        <taxon>Pecora</taxon>
        <taxon>Bovidae</taxon>
        <taxon>Bovinae</taxon>
        <taxon>Bos</taxon>
    </lineage>
</organism>
<sequence length="150" mass="16364">MRVLVPLFPEGWNPSAKPFKFSAVISFVCTNRVPHPESTGEIAGAGGASIMSAVADRAIVKKERLCDVVGRDPYRVNNKHDDKYNPFLPLYYSLTSKNCEHFVNELRHGSPAATRTDQVRDAVTAATISGVGLIALSAGVMFSRNKKQSQ</sequence>
<reference evidence="6" key="1">
    <citation type="submission" date="2019-05" db="EMBL/GenBank/DDBJ databases">
        <authorList>
            <person name="Zhang S."/>
            <person name="Liu J."/>
        </authorList>
    </citation>
    <scope>NUCLEOTIDE SEQUENCE [LARGE SCALE GENOMIC DNA]</scope>
</reference>
<evidence type="ECO:0000256" key="1">
    <source>
        <dbReference type="ARBA" id="ARBA00007824"/>
    </source>
</evidence>
<dbReference type="PANTHER" id="PTHR13943">
    <property type="entry name" value="HRAS-LIKE SUPPRESSOR - RELATED"/>
    <property type="match status" value="1"/>
</dbReference>
<dbReference type="GO" id="GO:0008970">
    <property type="term" value="F:phospholipase A1 activity"/>
    <property type="evidence" value="ECO:0007669"/>
    <property type="project" value="TreeGrafter"/>
</dbReference>
<evidence type="ECO:0000256" key="3">
    <source>
        <dbReference type="ARBA" id="ARBA00022801"/>
    </source>
</evidence>
<dbReference type="InterPro" id="IPR051496">
    <property type="entry name" value="H-rev107_PLA/AT"/>
</dbReference>
<evidence type="ECO:0000313" key="7">
    <source>
        <dbReference type="Proteomes" id="UP000694520"/>
    </source>
</evidence>
<keyword evidence="4" id="KW-0443">Lipid metabolism</keyword>
<reference evidence="6" key="2">
    <citation type="submission" date="2025-08" db="UniProtKB">
        <authorList>
            <consortium name="Ensembl"/>
        </authorList>
    </citation>
    <scope>IDENTIFICATION</scope>
</reference>
<evidence type="ECO:0000259" key="5">
    <source>
        <dbReference type="PROSITE" id="PS51934"/>
    </source>
</evidence>